<sequence length="135" mass="15514">MDHSFSSSLSNHFEDETQRICPFDELVMFRMVAIDFCKEEWVCLGPAQRDLYRDVMLETFSNFVSLGLSTSKPSVISLLEQGKEPWMAGEAGWYPACFIEVENSEMCRVTSSKCAVGDCFSFLKQWQLFWTPLPL</sequence>
<name>A0AC58LBF5_CASCN</name>
<proteinExistence type="predicted"/>
<dbReference type="RefSeq" id="XP_073914481.1">
    <property type="nucleotide sequence ID" value="XM_074058380.1"/>
</dbReference>
<gene>
    <name evidence="2" type="primary">LOC109673970</name>
</gene>
<organism evidence="1 2">
    <name type="scientific">Castor canadensis</name>
    <name type="common">American beaver</name>
    <dbReference type="NCBI Taxonomy" id="51338"/>
    <lineage>
        <taxon>Eukaryota</taxon>
        <taxon>Metazoa</taxon>
        <taxon>Chordata</taxon>
        <taxon>Craniata</taxon>
        <taxon>Vertebrata</taxon>
        <taxon>Euteleostomi</taxon>
        <taxon>Mammalia</taxon>
        <taxon>Eutheria</taxon>
        <taxon>Euarchontoglires</taxon>
        <taxon>Glires</taxon>
        <taxon>Rodentia</taxon>
        <taxon>Castorimorpha</taxon>
        <taxon>Castoridae</taxon>
        <taxon>Castor</taxon>
    </lineage>
</organism>
<dbReference type="Proteomes" id="UP001732720">
    <property type="component" value="Chromosome 16"/>
</dbReference>
<keyword evidence="1" id="KW-1185">Reference proteome</keyword>
<reference evidence="2" key="1">
    <citation type="submission" date="2025-08" db="UniProtKB">
        <authorList>
            <consortium name="RefSeq"/>
        </authorList>
    </citation>
    <scope>IDENTIFICATION</scope>
</reference>
<evidence type="ECO:0000313" key="2">
    <source>
        <dbReference type="RefSeq" id="XP_073914481.1"/>
    </source>
</evidence>
<evidence type="ECO:0000313" key="1">
    <source>
        <dbReference type="Proteomes" id="UP001732720"/>
    </source>
</evidence>
<protein>
    <submittedName>
        <fullName evidence="2">Zinc finger protein 461-like isoform X4</fullName>
    </submittedName>
</protein>
<accession>A0AC58LBF5</accession>